<gene>
    <name evidence="3" type="ORF">K8V06_07360</name>
</gene>
<organism evidence="3 4">
    <name type="scientific">Ligilactobacillus salivarius</name>
    <dbReference type="NCBI Taxonomy" id="1624"/>
    <lineage>
        <taxon>Bacteria</taxon>
        <taxon>Bacillati</taxon>
        <taxon>Bacillota</taxon>
        <taxon>Bacilli</taxon>
        <taxon>Lactobacillales</taxon>
        <taxon>Lactobacillaceae</taxon>
        <taxon>Ligilactobacillus</taxon>
    </lineage>
</organism>
<protein>
    <submittedName>
        <fullName evidence="3">Zinc-ribbon domain-containing protein</fullName>
    </submittedName>
</protein>
<name>A0A921LKT5_9LACO</name>
<dbReference type="InterPro" id="IPR025874">
    <property type="entry name" value="DZR"/>
</dbReference>
<evidence type="ECO:0000313" key="3">
    <source>
        <dbReference type="EMBL" id="HJG15936.1"/>
    </source>
</evidence>
<feature type="transmembrane region" description="Helical" evidence="1">
    <location>
        <begin position="173"/>
        <end position="194"/>
    </location>
</feature>
<dbReference type="Pfam" id="PF05656">
    <property type="entry name" value="DUF805"/>
    <property type="match status" value="1"/>
</dbReference>
<keyword evidence="1" id="KW-0812">Transmembrane</keyword>
<feature type="domain" description="DZANK-type" evidence="2">
    <location>
        <begin position="9"/>
        <end position="62"/>
    </location>
</feature>
<dbReference type="Proteomes" id="UP000759256">
    <property type="component" value="Unassembled WGS sequence"/>
</dbReference>
<keyword evidence="1" id="KW-0472">Membrane</keyword>
<sequence>MIVMEKKFCTNCGSQVNEGAKFCPNCGNSIGSTNDSETRQKKFCTNCGSQLNEGSKFCSNCGNSIASINTQRTTSSQRQSGSNNGNPFNQIQDYYEQTKKQYGNLTDQELGFVGSVKYALVHWIDFKGVESRKSVYWWLCLGIIVISICIGILEEILVVLFSNIPVLDVVGTFIVLVAMIAWGFIALIAYLSAIVRRMRYLNVQNITMWIILTLVIPIIVGLYTELYLMLIDKPINNQN</sequence>
<comment type="caution">
    <text evidence="3">The sequence shown here is derived from an EMBL/GenBank/DDBJ whole genome shotgun (WGS) entry which is preliminary data.</text>
</comment>
<dbReference type="EMBL" id="DYVK01000066">
    <property type="protein sequence ID" value="HJG15936.1"/>
    <property type="molecule type" value="Genomic_DNA"/>
</dbReference>
<dbReference type="PANTHER" id="PTHR40038:SF1">
    <property type="entry name" value="MEMBRANE-ASSOCIATED PROTEIN TCAA"/>
    <property type="match status" value="1"/>
</dbReference>
<dbReference type="InterPro" id="IPR008523">
    <property type="entry name" value="DUF805"/>
</dbReference>
<reference evidence="3" key="2">
    <citation type="submission" date="2021-09" db="EMBL/GenBank/DDBJ databases">
        <authorList>
            <person name="Gilroy R."/>
        </authorList>
    </citation>
    <scope>NUCLEOTIDE SEQUENCE</scope>
    <source>
        <strain evidence="3">CHK189-29639</strain>
    </source>
</reference>
<accession>A0A921LKT5</accession>
<proteinExistence type="predicted"/>
<evidence type="ECO:0000259" key="2">
    <source>
        <dbReference type="Pfam" id="PF12773"/>
    </source>
</evidence>
<feature type="transmembrane region" description="Helical" evidence="1">
    <location>
        <begin position="135"/>
        <end position="161"/>
    </location>
</feature>
<evidence type="ECO:0000256" key="1">
    <source>
        <dbReference type="SAM" id="Phobius"/>
    </source>
</evidence>
<dbReference type="Pfam" id="PF12773">
    <property type="entry name" value="DZR"/>
    <property type="match status" value="1"/>
</dbReference>
<dbReference type="GO" id="GO:0016020">
    <property type="term" value="C:membrane"/>
    <property type="evidence" value="ECO:0007669"/>
    <property type="project" value="InterPro"/>
</dbReference>
<feature type="transmembrane region" description="Helical" evidence="1">
    <location>
        <begin position="206"/>
        <end position="230"/>
    </location>
</feature>
<dbReference type="PANTHER" id="PTHR40038">
    <property type="entry name" value="MEMBRANE-ASSOCIATED PROTEIN TCAA"/>
    <property type="match status" value="1"/>
</dbReference>
<keyword evidence="1" id="KW-1133">Transmembrane helix</keyword>
<dbReference type="AlphaFoldDB" id="A0A921LKT5"/>
<reference evidence="3" key="1">
    <citation type="journal article" date="2021" name="PeerJ">
        <title>Extensive microbial diversity within the chicken gut microbiome revealed by metagenomics and culture.</title>
        <authorList>
            <person name="Gilroy R."/>
            <person name="Ravi A."/>
            <person name="Getino M."/>
            <person name="Pursley I."/>
            <person name="Horton D.L."/>
            <person name="Alikhan N.F."/>
            <person name="Baker D."/>
            <person name="Gharbi K."/>
            <person name="Hall N."/>
            <person name="Watson M."/>
            <person name="Adriaenssens E.M."/>
            <person name="Foster-Nyarko E."/>
            <person name="Jarju S."/>
            <person name="Secka A."/>
            <person name="Antonio M."/>
            <person name="Oren A."/>
            <person name="Chaudhuri R.R."/>
            <person name="La Ragione R."/>
            <person name="Hildebrand F."/>
            <person name="Pallen M.J."/>
        </authorList>
    </citation>
    <scope>NUCLEOTIDE SEQUENCE</scope>
    <source>
        <strain evidence="3">CHK189-29639</strain>
    </source>
</reference>
<evidence type="ECO:0000313" key="4">
    <source>
        <dbReference type="Proteomes" id="UP000759256"/>
    </source>
</evidence>